<sequence length="68" mass="7959">MINSSDERFEAFPAPLRVLRELTEDLLFKGGIASRDPNTKCADKSVKQDFMIERLQRYSMKWRAQPLI</sequence>
<evidence type="ECO:0000313" key="2">
    <source>
        <dbReference type="Proteomes" id="UP000318413"/>
    </source>
</evidence>
<comment type="caution">
    <text evidence="1">The sequence shown here is derived from an EMBL/GenBank/DDBJ whole genome shotgun (WGS) entry which is preliminary data.</text>
</comment>
<evidence type="ECO:0000313" key="1">
    <source>
        <dbReference type="EMBL" id="TPG14371.1"/>
    </source>
</evidence>
<protein>
    <submittedName>
        <fullName evidence="1">Uncharacterized protein</fullName>
    </submittedName>
</protein>
<dbReference type="Proteomes" id="UP000318413">
    <property type="component" value="Unassembled WGS sequence"/>
</dbReference>
<dbReference type="AlphaFoldDB" id="A0A502CRN1"/>
<organism evidence="1 2">
    <name type="scientific">Sphingomonas oligophenolica</name>
    <dbReference type="NCBI Taxonomy" id="301154"/>
    <lineage>
        <taxon>Bacteria</taxon>
        <taxon>Pseudomonadati</taxon>
        <taxon>Pseudomonadota</taxon>
        <taxon>Alphaproteobacteria</taxon>
        <taxon>Sphingomonadales</taxon>
        <taxon>Sphingomonadaceae</taxon>
        <taxon>Sphingomonas</taxon>
    </lineage>
</organism>
<accession>A0A502CRN1</accession>
<dbReference type="EMBL" id="RCZK01000002">
    <property type="protein sequence ID" value="TPG14371.1"/>
    <property type="molecule type" value="Genomic_DNA"/>
</dbReference>
<keyword evidence="2" id="KW-1185">Reference proteome</keyword>
<reference evidence="1 2" key="1">
    <citation type="journal article" date="2019" name="Environ. Microbiol.">
        <title>Species interactions and distinct microbial communities in high Arctic permafrost affected cryosols are associated with the CH4 and CO2 gas fluxes.</title>
        <authorList>
            <person name="Altshuler I."/>
            <person name="Hamel J."/>
            <person name="Turney S."/>
            <person name="Magnuson E."/>
            <person name="Levesque R."/>
            <person name="Greer C."/>
            <person name="Whyte L.G."/>
        </authorList>
    </citation>
    <scope>NUCLEOTIDE SEQUENCE [LARGE SCALE GENOMIC DNA]</scope>
    <source>
        <strain evidence="1 2">S5.1</strain>
    </source>
</reference>
<proteinExistence type="predicted"/>
<gene>
    <name evidence="1" type="ORF">EAH84_03420</name>
</gene>
<name>A0A502CRN1_9SPHN</name>